<reference evidence="11 12" key="1">
    <citation type="submission" date="2017-03" db="EMBL/GenBank/DDBJ databases">
        <title>Genome Survey of Euroglyphus maynei.</title>
        <authorList>
            <person name="Arlian L.G."/>
            <person name="Morgan M.S."/>
            <person name="Rider S.D."/>
        </authorList>
    </citation>
    <scope>NUCLEOTIDE SEQUENCE [LARGE SCALE GENOMIC DNA]</scope>
    <source>
        <strain evidence="11">Arlian Lab</strain>
        <tissue evidence="11">Whole body</tissue>
    </source>
</reference>
<dbReference type="PROSITE" id="PS50067">
    <property type="entry name" value="KINESIN_MOTOR_2"/>
    <property type="match status" value="1"/>
</dbReference>
<keyword evidence="2" id="KW-0963">Cytoplasm</keyword>
<keyword evidence="4 9" id="KW-0547">Nucleotide-binding</keyword>
<evidence type="ECO:0000256" key="1">
    <source>
        <dbReference type="ARBA" id="ARBA00004186"/>
    </source>
</evidence>
<dbReference type="InterPro" id="IPR027417">
    <property type="entry name" value="P-loop_NTPase"/>
</dbReference>
<dbReference type="EMBL" id="MUJZ01013992">
    <property type="protein sequence ID" value="OTF81380.1"/>
    <property type="molecule type" value="Genomic_DNA"/>
</dbReference>
<evidence type="ECO:0000256" key="7">
    <source>
        <dbReference type="ARBA" id="ARBA00023175"/>
    </source>
</evidence>
<dbReference type="GO" id="GO:0008017">
    <property type="term" value="F:microtubule binding"/>
    <property type="evidence" value="ECO:0007669"/>
    <property type="project" value="InterPro"/>
</dbReference>
<comment type="similarity">
    <text evidence="9">Belongs to the TRAFAC class myosin-kinesin ATPase superfamily. Kinesin family.</text>
</comment>
<organism evidence="11 12">
    <name type="scientific">Euroglyphus maynei</name>
    <name type="common">Mayne's house dust mite</name>
    <dbReference type="NCBI Taxonomy" id="6958"/>
    <lineage>
        <taxon>Eukaryota</taxon>
        <taxon>Metazoa</taxon>
        <taxon>Ecdysozoa</taxon>
        <taxon>Arthropoda</taxon>
        <taxon>Chelicerata</taxon>
        <taxon>Arachnida</taxon>
        <taxon>Acari</taxon>
        <taxon>Acariformes</taxon>
        <taxon>Sarcoptiformes</taxon>
        <taxon>Astigmata</taxon>
        <taxon>Psoroptidia</taxon>
        <taxon>Analgoidea</taxon>
        <taxon>Pyroglyphidae</taxon>
        <taxon>Pyroglyphinae</taxon>
        <taxon>Euroglyphus</taxon>
    </lineage>
</organism>
<comment type="caution">
    <text evidence="11">The sequence shown here is derived from an EMBL/GenBank/DDBJ whole genome shotgun (WGS) entry which is preliminary data.</text>
</comment>
<feature type="binding site" evidence="9">
    <location>
        <begin position="18"/>
        <end position="25"/>
    </location>
    <ligand>
        <name>ATP</name>
        <dbReference type="ChEBI" id="CHEBI:30616"/>
    </ligand>
</feature>
<dbReference type="GO" id="GO:0090307">
    <property type="term" value="P:mitotic spindle assembly"/>
    <property type="evidence" value="ECO:0007669"/>
    <property type="project" value="TreeGrafter"/>
</dbReference>
<dbReference type="PANTHER" id="PTHR47970:SF29">
    <property type="entry name" value="KINESIN FAMILY MEMBER 20B"/>
    <property type="match status" value="1"/>
</dbReference>
<dbReference type="SMART" id="SM00129">
    <property type="entry name" value="KISc"/>
    <property type="match status" value="1"/>
</dbReference>
<keyword evidence="3" id="KW-0597">Phosphoprotein</keyword>
<dbReference type="GO" id="GO:0072686">
    <property type="term" value="C:mitotic spindle"/>
    <property type="evidence" value="ECO:0007669"/>
    <property type="project" value="TreeGrafter"/>
</dbReference>
<proteinExistence type="inferred from homology"/>
<dbReference type="InterPro" id="IPR047149">
    <property type="entry name" value="KIF11-like"/>
</dbReference>
<dbReference type="Pfam" id="PF00225">
    <property type="entry name" value="Kinesin"/>
    <property type="match status" value="1"/>
</dbReference>
<name>A0A1Y3BKA3_EURMA</name>
<dbReference type="AlphaFoldDB" id="A0A1Y3BKA3"/>
<dbReference type="GO" id="GO:0005876">
    <property type="term" value="C:spindle microtubule"/>
    <property type="evidence" value="ECO:0007669"/>
    <property type="project" value="TreeGrafter"/>
</dbReference>
<keyword evidence="12" id="KW-1185">Reference proteome</keyword>
<dbReference type="GO" id="GO:0051231">
    <property type="term" value="P:spindle elongation"/>
    <property type="evidence" value="ECO:0007669"/>
    <property type="project" value="TreeGrafter"/>
</dbReference>
<dbReference type="PRINTS" id="PR00380">
    <property type="entry name" value="KINESINHEAVY"/>
</dbReference>
<evidence type="ECO:0000313" key="12">
    <source>
        <dbReference type="Proteomes" id="UP000194236"/>
    </source>
</evidence>
<protein>
    <submittedName>
        <fullName evidence="11">Kinesin-like protein</fullName>
    </submittedName>
</protein>
<dbReference type="GO" id="GO:0005634">
    <property type="term" value="C:nucleus"/>
    <property type="evidence" value="ECO:0007669"/>
    <property type="project" value="TreeGrafter"/>
</dbReference>
<dbReference type="Gene3D" id="3.40.850.10">
    <property type="entry name" value="Kinesin motor domain"/>
    <property type="match status" value="1"/>
</dbReference>
<evidence type="ECO:0000259" key="10">
    <source>
        <dbReference type="PROSITE" id="PS50067"/>
    </source>
</evidence>
<feature type="domain" description="Kinesin motor" evidence="10">
    <location>
        <begin position="1"/>
        <end position="289"/>
    </location>
</feature>
<dbReference type="InterPro" id="IPR036961">
    <property type="entry name" value="Kinesin_motor_dom_sf"/>
</dbReference>
<gene>
    <name evidence="11" type="ORF">BLA29_005265</name>
</gene>
<dbReference type="SUPFAM" id="SSF52540">
    <property type="entry name" value="P-loop containing nucleoside triphosphate hydrolases"/>
    <property type="match status" value="1"/>
</dbReference>
<dbReference type="OrthoDB" id="123929at2759"/>
<dbReference type="GO" id="GO:0008574">
    <property type="term" value="F:plus-end-directed microtubule motor activity"/>
    <property type="evidence" value="ECO:0007669"/>
    <property type="project" value="TreeGrafter"/>
</dbReference>
<dbReference type="GO" id="GO:0005524">
    <property type="term" value="F:ATP binding"/>
    <property type="evidence" value="ECO:0007669"/>
    <property type="project" value="UniProtKB-UniRule"/>
</dbReference>
<sequence length="289" mass="33704">MLESLMTEEKDALLFAYGITSSGKSYTINGTPNAPGLIPRTLAYLFHKIRLNRKNRVISNNQNGFYMIDNHPDDNNDECWSFNEAIASMTLSYERRYSQTLKQWSRIRIEICEEDDEEPETTTEYNSKRYCLFLSFVEIYNNYIYDLLEIPDPKRMKWIRTKRTLMNDGNQMVYVQGAAEIQVNNLDQAFRVFLYGLQNRQIATTMMNEQSSRSHSVFTIKLVHCDDNDDHNNHHKQLKVRQFSIVDLAGLERANRTQNMGKKLSEAGQINSSLMTLRAYFSNFVPPSE</sequence>
<dbReference type="Proteomes" id="UP000194236">
    <property type="component" value="Unassembled WGS sequence"/>
</dbReference>
<comment type="subcellular location">
    <subcellularLocation>
        <location evidence="1">Cytoplasm</location>
        <location evidence="1">Cytoskeleton</location>
        <location evidence="1">Spindle</location>
    </subcellularLocation>
</comment>
<evidence type="ECO:0000256" key="8">
    <source>
        <dbReference type="ARBA" id="ARBA00023212"/>
    </source>
</evidence>
<dbReference type="PANTHER" id="PTHR47970">
    <property type="entry name" value="KINESIN-LIKE PROTEIN KIF11"/>
    <property type="match status" value="1"/>
</dbReference>
<keyword evidence="5 9" id="KW-0067">ATP-binding</keyword>
<evidence type="ECO:0000256" key="3">
    <source>
        <dbReference type="ARBA" id="ARBA00022553"/>
    </source>
</evidence>
<evidence type="ECO:0000256" key="5">
    <source>
        <dbReference type="ARBA" id="ARBA00022840"/>
    </source>
</evidence>
<dbReference type="InterPro" id="IPR001752">
    <property type="entry name" value="Kinesin_motor_dom"/>
</dbReference>
<dbReference type="GO" id="GO:0007018">
    <property type="term" value="P:microtubule-based movement"/>
    <property type="evidence" value="ECO:0007669"/>
    <property type="project" value="InterPro"/>
</dbReference>
<evidence type="ECO:0000256" key="6">
    <source>
        <dbReference type="ARBA" id="ARBA00023054"/>
    </source>
</evidence>
<keyword evidence="6" id="KW-0175">Coiled coil</keyword>
<evidence type="ECO:0000313" key="11">
    <source>
        <dbReference type="EMBL" id="OTF81380.1"/>
    </source>
</evidence>
<evidence type="ECO:0000256" key="9">
    <source>
        <dbReference type="PROSITE-ProRule" id="PRU00283"/>
    </source>
</evidence>
<evidence type="ECO:0000256" key="2">
    <source>
        <dbReference type="ARBA" id="ARBA00022490"/>
    </source>
</evidence>
<accession>A0A1Y3BKA3</accession>
<evidence type="ECO:0000256" key="4">
    <source>
        <dbReference type="ARBA" id="ARBA00022741"/>
    </source>
</evidence>
<keyword evidence="7 9" id="KW-0505">Motor protein</keyword>
<keyword evidence="8" id="KW-0206">Cytoskeleton</keyword>